<dbReference type="Pfam" id="PF13864">
    <property type="entry name" value="Enkurin"/>
    <property type="match status" value="1"/>
</dbReference>
<dbReference type="InterPro" id="IPR000719">
    <property type="entry name" value="Prot_kinase_dom"/>
</dbReference>
<evidence type="ECO:0000256" key="11">
    <source>
        <dbReference type="ARBA" id="ARBA00022777"/>
    </source>
</evidence>
<keyword evidence="13" id="KW-0067">ATP-binding</keyword>
<evidence type="ECO:0000313" key="22">
    <source>
        <dbReference type="EMBL" id="ODN01751.1"/>
    </source>
</evidence>
<dbReference type="OrthoDB" id="20134at2759"/>
<evidence type="ECO:0000256" key="17">
    <source>
        <dbReference type="ARBA" id="ARBA00049308"/>
    </source>
</evidence>
<evidence type="ECO:0000256" key="18">
    <source>
        <dbReference type="ARBA" id="ARBA00051680"/>
    </source>
</evidence>
<comment type="caution">
    <text evidence="22">The sequence shown here is derived from an EMBL/GenBank/DDBJ whole genome shotgun (WGS) entry which is preliminary data.</text>
</comment>
<dbReference type="GO" id="GO:0005737">
    <property type="term" value="C:cytoplasm"/>
    <property type="evidence" value="ECO:0007669"/>
    <property type="project" value="UniProtKB-SubCell"/>
</dbReference>
<keyword evidence="11 22" id="KW-0418">Kinase</keyword>
<feature type="domain" description="Protein kinase" evidence="20">
    <location>
        <begin position="293"/>
        <end position="565"/>
    </location>
</feature>
<reference evidence="22 23" key="1">
    <citation type="journal article" date="2016" name="Genome Biol. Evol.">
        <title>Gene Family Evolution Reflects Adaptation to Soil Environmental Stressors in the Genome of the Collembolan Orchesella cincta.</title>
        <authorList>
            <person name="Faddeeva-Vakhrusheva A."/>
            <person name="Derks M.F."/>
            <person name="Anvar S.Y."/>
            <person name="Agamennone V."/>
            <person name="Suring W."/>
            <person name="Smit S."/>
            <person name="van Straalen N.M."/>
            <person name="Roelofs D."/>
        </authorList>
    </citation>
    <scope>NUCLEOTIDE SEQUENCE [LARGE SCALE GENOMIC DNA]</scope>
    <source>
        <tissue evidence="22">Mixed pool</tissue>
    </source>
</reference>
<evidence type="ECO:0000259" key="20">
    <source>
        <dbReference type="PROSITE" id="PS50011"/>
    </source>
</evidence>
<keyword evidence="14" id="KW-0440">LIM domain</keyword>
<dbReference type="PROSITE" id="PS50011">
    <property type="entry name" value="PROTEIN_KINASE_DOM"/>
    <property type="match status" value="1"/>
</dbReference>
<comment type="catalytic activity">
    <reaction evidence="16">
        <text>L-seryl-[protein] + ATP = O-phospho-L-seryl-[protein] + ADP + H(+)</text>
        <dbReference type="Rhea" id="RHEA:17989"/>
        <dbReference type="Rhea" id="RHEA-COMP:9863"/>
        <dbReference type="Rhea" id="RHEA-COMP:11604"/>
        <dbReference type="ChEBI" id="CHEBI:15378"/>
        <dbReference type="ChEBI" id="CHEBI:29999"/>
        <dbReference type="ChEBI" id="CHEBI:30616"/>
        <dbReference type="ChEBI" id="CHEBI:83421"/>
        <dbReference type="ChEBI" id="CHEBI:456216"/>
        <dbReference type="EC" id="2.7.12.1"/>
    </reaction>
</comment>
<dbReference type="Gene3D" id="3.30.200.20">
    <property type="entry name" value="Phosphorylase Kinase, domain 1"/>
    <property type="match status" value="1"/>
</dbReference>
<dbReference type="PROSITE" id="PS51665">
    <property type="entry name" value="ENKURIN"/>
    <property type="match status" value="1"/>
</dbReference>
<evidence type="ECO:0000256" key="12">
    <source>
        <dbReference type="ARBA" id="ARBA00022833"/>
    </source>
</evidence>
<evidence type="ECO:0000256" key="4">
    <source>
        <dbReference type="ARBA" id="ARBA00005843"/>
    </source>
</evidence>
<dbReference type="GO" id="GO:0004674">
    <property type="term" value="F:protein serine/threonine kinase activity"/>
    <property type="evidence" value="ECO:0007669"/>
    <property type="project" value="UniProtKB-KW"/>
</dbReference>
<keyword evidence="10" id="KW-0547">Nucleotide-binding</keyword>
<keyword evidence="15" id="KW-0464">Manganese</keyword>
<keyword evidence="12" id="KW-0862">Zinc</keyword>
<dbReference type="PANTHER" id="PTHR46485">
    <property type="entry name" value="LIM DOMAIN KINASE 1"/>
    <property type="match status" value="1"/>
</dbReference>
<feature type="domain" description="Enkurin" evidence="21">
    <location>
        <begin position="212"/>
        <end position="304"/>
    </location>
</feature>
<accession>A0A1D2N923</accession>
<gene>
    <name evidence="22" type="ORF">Ocin01_04934</name>
</gene>
<dbReference type="SUPFAM" id="SSF56112">
    <property type="entry name" value="Protein kinase-like (PK-like)"/>
    <property type="match status" value="1"/>
</dbReference>
<dbReference type="InterPro" id="IPR050940">
    <property type="entry name" value="Actin_reg-Ser/Thr_kinase"/>
</dbReference>
<name>A0A1D2N923_ORCCI</name>
<evidence type="ECO:0000259" key="21">
    <source>
        <dbReference type="PROSITE" id="PS51665"/>
    </source>
</evidence>
<dbReference type="InterPro" id="IPR027012">
    <property type="entry name" value="Enkurin_dom"/>
</dbReference>
<feature type="compositionally biased region" description="Basic and acidic residues" evidence="19">
    <location>
        <begin position="95"/>
        <end position="119"/>
    </location>
</feature>
<evidence type="ECO:0000256" key="6">
    <source>
        <dbReference type="ARBA" id="ARBA00022527"/>
    </source>
</evidence>
<dbReference type="Pfam" id="PF07714">
    <property type="entry name" value="PK_Tyr_Ser-Thr"/>
    <property type="match status" value="1"/>
</dbReference>
<keyword evidence="9" id="KW-0677">Repeat</keyword>
<dbReference type="GO" id="GO:0004712">
    <property type="term" value="F:protein serine/threonine/tyrosine kinase activity"/>
    <property type="evidence" value="ECO:0007669"/>
    <property type="project" value="UniProtKB-EC"/>
</dbReference>
<evidence type="ECO:0000256" key="15">
    <source>
        <dbReference type="ARBA" id="ARBA00023211"/>
    </source>
</evidence>
<feature type="region of interest" description="Disordered" evidence="19">
    <location>
        <begin position="95"/>
        <end position="121"/>
    </location>
</feature>
<dbReference type="GO" id="GO:0005634">
    <property type="term" value="C:nucleus"/>
    <property type="evidence" value="ECO:0007669"/>
    <property type="project" value="TreeGrafter"/>
</dbReference>
<dbReference type="PANTHER" id="PTHR46485:SF4">
    <property type="entry name" value="LIM DOMAIN KINASE 1"/>
    <property type="match status" value="1"/>
</dbReference>
<evidence type="ECO:0000256" key="9">
    <source>
        <dbReference type="ARBA" id="ARBA00022737"/>
    </source>
</evidence>
<keyword evidence="7" id="KW-0808">Transferase</keyword>
<organism evidence="22 23">
    <name type="scientific">Orchesella cincta</name>
    <name type="common">Springtail</name>
    <name type="synonym">Podura cincta</name>
    <dbReference type="NCBI Taxonomy" id="48709"/>
    <lineage>
        <taxon>Eukaryota</taxon>
        <taxon>Metazoa</taxon>
        <taxon>Ecdysozoa</taxon>
        <taxon>Arthropoda</taxon>
        <taxon>Hexapoda</taxon>
        <taxon>Collembola</taxon>
        <taxon>Entomobryomorpha</taxon>
        <taxon>Entomobryoidea</taxon>
        <taxon>Orchesellidae</taxon>
        <taxon>Orchesellinae</taxon>
        <taxon>Orchesella</taxon>
    </lineage>
</organism>
<evidence type="ECO:0000256" key="14">
    <source>
        <dbReference type="ARBA" id="ARBA00023038"/>
    </source>
</evidence>
<evidence type="ECO:0000256" key="19">
    <source>
        <dbReference type="SAM" id="MobiDB-lite"/>
    </source>
</evidence>
<evidence type="ECO:0000256" key="16">
    <source>
        <dbReference type="ARBA" id="ARBA00049003"/>
    </source>
</evidence>
<proteinExistence type="inferred from homology"/>
<dbReference type="EMBL" id="LJIJ01000140">
    <property type="protein sequence ID" value="ODN01751.1"/>
    <property type="molecule type" value="Genomic_DNA"/>
</dbReference>
<keyword evidence="8" id="KW-0479">Metal-binding</keyword>
<comment type="cofactor">
    <cofactor evidence="1">
        <name>Mn(2+)</name>
        <dbReference type="ChEBI" id="CHEBI:29035"/>
    </cofactor>
</comment>
<dbReference type="GO" id="GO:0030036">
    <property type="term" value="P:actin cytoskeleton organization"/>
    <property type="evidence" value="ECO:0007669"/>
    <property type="project" value="TreeGrafter"/>
</dbReference>
<comment type="similarity">
    <text evidence="4">Belongs to the protein kinase superfamily. TKL Ser/Thr protein kinase family.</text>
</comment>
<evidence type="ECO:0000256" key="3">
    <source>
        <dbReference type="ARBA" id="ARBA00004496"/>
    </source>
</evidence>
<dbReference type="STRING" id="48709.A0A1D2N923"/>
<evidence type="ECO:0000256" key="10">
    <source>
        <dbReference type="ARBA" id="ARBA00022741"/>
    </source>
</evidence>
<dbReference type="Gene3D" id="1.10.510.10">
    <property type="entry name" value="Transferase(Phosphotransferase) domain 1"/>
    <property type="match status" value="1"/>
</dbReference>
<dbReference type="GO" id="GO:0046872">
    <property type="term" value="F:metal ion binding"/>
    <property type="evidence" value="ECO:0007669"/>
    <property type="project" value="UniProtKB-KW"/>
</dbReference>
<dbReference type="InterPro" id="IPR011009">
    <property type="entry name" value="Kinase-like_dom_sf"/>
</dbReference>
<comment type="catalytic activity">
    <reaction evidence="17">
        <text>L-threonyl-[protein] + ATP = O-phospho-L-threonyl-[protein] + ADP + H(+)</text>
        <dbReference type="Rhea" id="RHEA:46608"/>
        <dbReference type="Rhea" id="RHEA-COMP:11060"/>
        <dbReference type="Rhea" id="RHEA-COMP:11605"/>
        <dbReference type="ChEBI" id="CHEBI:15378"/>
        <dbReference type="ChEBI" id="CHEBI:30013"/>
        <dbReference type="ChEBI" id="CHEBI:30616"/>
        <dbReference type="ChEBI" id="CHEBI:61977"/>
        <dbReference type="ChEBI" id="CHEBI:456216"/>
        <dbReference type="EC" id="2.7.12.1"/>
    </reaction>
</comment>
<keyword evidence="23" id="KW-1185">Reference proteome</keyword>
<evidence type="ECO:0000256" key="13">
    <source>
        <dbReference type="ARBA" id="ARBA00022840"/>
    </source>
</evidence>
<evidence type="ECO:0000313" key="23">
    <source>
        <dbReference type="Proteomes" id="UP000094527"/>
    </source>
</evidence>
<comment type="subcellular location">
    <subcellularLocation>
        <location evidence="3">Cytoplasm</location>
    </subcellularLocation>
</comment>
<evidence type="ECO:0000256" key="2">
    <source>
        <dbReference type="ARBA" id="ARBA00001946"/>
    </source>
</evidence>
<keyword evidence="5" id="KW-0963">Cytoplasm</keyword>
<comment type="catalytic activity">
    <reaction evidence="18">
        <text>L-tyrosyl-[protein] + ATP = O-phospho-L-tyrosyl-[protein] + ADP + H(+)</text>
        <dbReference type="Rhea" id="RHEA:10596"/>
        <dbReference type="Rhea" id="RHEA-COMP:10136"/>
        <dbReference type="Rhea" id="RHEA-COMP:20101"/>
        <dbReference type="ChEBI" id="CHEBI:15378"/>
        <dbReference type="ChEBI" id="CHEBI:30616"/>
        <dbReference type="ChEBI" id="CHEBI:46858"/>
        <dbReference type="ChEBI" id="CHEBI:61978"/>
        <dbReference type="ChEBI" id="CHEBI:456216"/>
        <dbReference type="EC" id="2.7.12.1"/>
    </reaction>
</comment>
<sequence>MFKFFESSPKGESVYNLVRKGDTELDQSKKTNAHHRYRSVHSAMVHDEATRNKAWSAKTMGVVELPAELPSTFLRKNTKRAISVRPVSVPNNLRVEKESQFGTEAEKGEQAEDEKKDASPKVTFATRPKTSCSRLCGTDRKPAIPPAAFGLEIIVQENKDFVKSNAVSAMRMNAKPVSKRYVDTCKGNTREWQNSGLAPQFIYRKNFAQVPNYLLKRKNELLQAKNNAEQNVNEAPVRKLDKEQIDVMVNGLKKNWNDVFRLYQSLPLQIDTPGKIKRKSELEAQLKKLEHDIQTLQRHDYIYVADVYKVTHCETNEVMVLKELYRLDEEAQRNFLKEVAVLRRLEHPNVLRFIGVLYKERKLHLITEYVRGGSLRDMIQNLQLQLNWEQRSRFAHDISCGMAYLHSMGVIHRDLSSHNCLVREDMSVVVADFGLARITSEMSIQNRFNATKQQQRGRRIERKKRYTIVGSPYWMAPEMMKGNKYDEKVDVFSFGIILCELIGRVHADPDFLPRSGDFSLNQKTFLEKFCVGCPEPLYRIAFMCCDLNPDRRPPFDVLAVWTESISSGLGRKVAFPKDLLDDILNYSNNQSRSPTSSECTTPENSYTYITNSGSSSNSSSGASLHSSSNSLPYEETTLSSSCSSLSNFSKPGRLHSICEVDHSSNNNSINNSSLSSPDAEQTIITCSSIESRALSASPS</sequence>
<dbReference type="PROSITE" id="PS00109">
    <property type="entry name" value="PROTEIN_KINASE_TYR"/>
    <property type="match status" value="1"/>
</dbReference>
<dbReference type="Proteomes" id="UP000094527">
    <property type="component" value="Unassembled WGS sequence"/>
</dbReference>
<dbReference type="AlphaFoldDB" id="A0A1D2N923"/>
<evidence type="ECO:0000256" key="7">
    <source>
        <dbReference type="ARBA" id="ARBA00022679"/>
    </source>
</evidence>
<protein>
    <submittedName>
        <fullName evidence="22">LIM domain kinase 1</fullName>
    </submittedName>
</protein>
<evidence type="ECO:0000256" key="5">
    <source>
        <dbReference type="ARBA" id="ARBA00022490"/>
    </source>
</evidence>
<dbReference type="FunFam" id="3.30.200.20:FF:000038">
    <property type="entry name" value="LIM domain kinase 2"/>
    <property type="match status" value="1"/>
</dbReference>
<evidence type="ECO:0000256" key="8">
    <source>
        <dbReference type="ARBA" id="ARBA00022723"/>
    </source>
</evidence>
<dbReference type="InterPro" id="IPR001245">
    <property type="entry name" value="Ser-Thr/Tyr_kinase_cat_dom"/>
</dbReference>
<comment type="cofactor">
    <cofactor evidence="2">
        <name>Mg(2+)</name>
        <dbReference type="ChEBI" id="CHEBI:18420"/>
    </cofactor>
</comment>
<evidence type="ECO:0000256" key="1">
    <source>
        <dbReference type="ARBA" id="ARBA00001936"/>
    </source>
</evidence>
<dbReference type="GO" id="GO:0005524">
    <property type="term" value="F:ATP binding"/>
    <property type="evidence" value="ECO:0007669"/>
    <property type="project" value="UniProtKB-KW"/>
</dbReference>
<keyword evidence="6" id="KW-0723">Serine/threonine-protein kinase</keyword>
<dbReference type="InterPro" id="IPR008266">
    <property type="entry name" value="Tyr_kinase_AS"/>
</dbReference>